<organism evidence="2 3">
    <name type="scientific">Acetobacter farinalis</name>
    <dbReference type="NCBI Taxonomy" id="1260984"/>
    <lineage>
        <taxon>Bacteria</taxon>
        <taxon>Pseudomonadati</taxon>
        <taxon>Pseudomonadota</taxon>
        <taxon>Alphaproteobacteria</taxon>
        <taxon>Acetobacterales</taxon>
        <taxon>Acetobacteraceae</taxon>
        <taxon>Acetobacter</taxon>
    </lineage>
</organism>
<dbReference type="Pfam" id="PF05713">
    <property type="entry name" value="MobC"/>
    <property type="match status" value="1"/>
</dbReference>
<evidence type="ECO:0000313" key="2">
    <source>
        <dbReference type="EMBL" id="MCX2562031.1"/>
    </source>
</evidence>
<dbReference type="Proteomes" id="UP001526446">
    <property type="component" value="Unassembled WGS sequence"/>
</dbReference>
<accession>A0ABT3Q9S0</accession>
<dbReference type="EMBL" id="JAPIUX010000020">
    <property type="protein sequence ID" value="MCX2562031.1"/>
    <property type="molecule type" value="Genomic_DNA"/>
</dbReference>
<evidence type="ECO:0000259" key="1">
    <source>
        <dbReference type="Pfam" id="PF05713"/>
    </source>
</evidence>
<reference evidence="2 3" key="1">
    <citation type="submission" date="2022-11" db="EMBL/GenBank/DDBJ databases">
        <title>Genome sequencing of Acetobacter type strain.</title>
        <authorList>
            <person name="Heo J."/>
            <person name="Lee D."/>
            <person name="Han B.-H."/>
            <person name="Hong S.-B."/>
            <person name="Kwon S.-W."/>
        </authorList>
    </citation>
    <scope>NUCLEOTIDE SEQUENCE [LARGE SCALE GENOMIC DNA]</scope>
    <source>
        <strain evidence="2 3">KACC 21251</strain>
    </source>
</reference>
<proteinExistence type="predicted"/>
<dbReference type="InterPro" id="IPR008687">
    <property type="entry name" value="MobC"/>
</dbReference>
<feature type="domain" description="Bacterial mobilisation" evidence="1">
    <location>
        <begin position="33"/>
        <end position="69"/>
    </location>
</feature>
<protein>
    <submittedName>
        <fullName evidence="2">MobC family plasmid mobilization relaxosome protein</fullName>
    </submittedName>
</protein>
<keyword evidence="3" id="KW-1185">Reference proteome</keyword>
<name>A0ABT3Q9S0_9PROT</name>
<gene>
    <name evidence="2" type="ORF">OQ252_11580</name>
</gene>
<sequence>MTMSCWMRDLMLASLGTGGEHGKLAIEMQALARQLSGIGNNLNQIAHTLNGGGSVVPSDIHEALAEVNTHTARLRKLLRKIRT</sequence>
<comment type="caution">
    <text evidence="2">The sequence shown here is derived from an EMBL/GenBank/DDBJ whole genome shotgun (WGS) entry which is preliminary data.</text>
</comment>
<evidence type="ECO:0000313" key="3">
    <source>
        <dbReference type="Proteomes" id="UP001526446"/>
    </source>
</evidence>